<gene>
    <name evidence="1" type="ORF">NBRC111893_2483</name>
</gene>
<protein>
    <submittedName>
        <fullName evidence="1">Uncharacterized protein</fullName>
    </submittedName>
</protein>
<keyword evidence="2" id="KW-1185">Reference proteome</keyword>
<proteinExistence type="predicted"/>
<evidence type="ECO:0000313" key="1">
    <source>
        <dbReference type="EMBL" id="GAY74337.1"/>
    </source>
</evidence>
<dbReference type="EMBL" id="BEXA01000009">
    <property type="protein sequence ID" value="GAY74337.1"/>
    <property type="molecule type" value="Genomic_DNA"/>
</dbReference>
<name>A0A401FPR5_9LACO</name>
<dbReference type="RefSeq" id="WP_369689743.1">
    <property type="nucleotide sequence ID" value="NZ_BEXA01000009.1"/>
</dbReference>
<evidence type="ECO:0000313" key="2">
    <source>
        <dbReference type="Proteomes" id="UP000286974"/>
    </source>
</evidence>
<comment type="caution">
    <text evidence="1">The sequence shown here is derived from an EMBL/GenBank/DDBJ whole genome shotgun (WGS) entry which is preliminary data.</text>
</comment>
<sequence>MHRVDGALSSDGTRLAIWTEAKGNSDAQKKITALNAKLLFAALKDGNIDAKKDSRVLPKGKFFVSSRIISSYSYPQDSWQGMELSNRTKAGYNWVYLTSGQPGDTTKIVRAPWNFSSPAPETLNVSIPGMGAHETEAPQLYGDNVYFGIEEELSNGSHNHYVYSISKSEF</sequence>
<dbReference type="Proteomes" id="UP000286974">
    <property type="component" value="Unassembled WGS sequence"/>
</dbReference>
<accession>A0A401FPR5</accession>
<reference evidence="1 2" key="1">
    <citation type="submission" date="2017-11" db="EMBL/GenBank/DDBJ databases">
        <title>Draft Genome Sequence of Lactobacillus curieae NBRC 111893 isolated from Koso, a Japanese sugar-Vegetable Fermented Beverage.</title>
        <authorList>
            <person name="Chiou T.Y."/>
            <person name="Oshima K."/>
            <person name="Suda W."/>
            <person name="Hattori M."/>
            <person name="Takahashi T."/>
        </authorList>
    </citation>
    <scope>NUCLEOTIDE SEQUENCE [LARGE SCALE GENOMIC DNA]</scope>
    <source>
        <strain evidence="1 2">NBRC111893</strain>
    </source>
</reference>
<dbReference type="AlphaFoldDB" id="A0A401FPR5"/>
<organism evidence="1 2">
    <name type="scientific">Lentilactobacillus kosonis</name>
    <dbReference type="NCBI Taxonomy" id="2810561"/>
    <lineage>
        <taxon>Bacteria</taxon>
        <taxon>Bacillati</taxon>
        <taxon>Bacillota</taxon>
        <taxon>Bacilli</taxon>
        <taxon>Lactobacillales</taxon>
        <taxon>Lactobacillaceae</taxon>
        <taxon>Lentilactobacillus</taxon>
    </lineage>
</organism>